<dbReference type="Proteomes" id="UP001524642">
    <property type="component" value="Unassembled WGS sequence"/>
</dbReference>
<evidence type="ECO:0000313" key="3">
    <source>
        <dbReference type="EMBL" id="MCR0983782.1"/>
    </source>
</evidence>
<dbReference type="CDD" id="cd07012">
    <property type="entry name" value="PBP2_Bug_TTT"/>
    <property type="match status" value="1"/>
</dbReference>
<protein>
    <submittedName>
        <fullName evidence="3">Tripartite tricarboxylate transporter substrate binding protein</fullName>
    </submittedName>
</protein>
<proteinExistence type="inferred from homology"/>
<dbReference type="RefSeq" id="WP_257717552.1">
    <property type="nucleotide sequence ID" value="NZ_JANJOU010000016.1"/>
</dbReference>
<dbReference type="Gene3D" id="3.40.190.150">
    <property type="entry name" value="Bordetella uptake gene, domain 1"/>
    <property type="match status" value="1"/>
</dbReference>
<dbReference type="Gene3D" id="3.40.190.10">
    <property type="entry name" value="Periplasmic binding protein-like II"/>
    <property type="match status" value="1"/>
</dbReference>
<organism evidence="3 4">
    <name type="scientific">Roseomonas populi</name>
    <dbReference type="NCBI Taxonomy" id="3121582"/>
    <lineage>
        <taxon>Bacteria</taxon>
        <taxon>Pseudomonadati</taxon>
        <taxon>Pseudomonadota</taxon>
        <taxon>Alphaproteobacteria</taxon>
        <taxon>Acetobacterales</taxon>
        <taxon>Roseomonadaceae</taxon>
        <taxon>Roseomonas</taxon>
    </lineage>
</organism>
<comment type="similarity">
    <text evidence="1">Belongs to the UPF0065 (bug) family.</text>
</comment>
<feature type="chain" id="PRO_5045759722" evidence="2">
    <location>
        <begin position="26"/>
        <end position="325"/>
    </location>
</feature>
<gene>
    <name evidence="3" type="ORF">NRP21_17140</name>
</gene>
<dbReference type="PIRSF" id="PIRSF017082">
    <property type="entry name" value="YflP"/>
    <property type="match status" value="1"/>
</dbReference>
<evidence type="ECO:0000313" key="4">
    <source>
        <dbReference type="Proteomes" id="UP001524642"/>
    </source>
</evidence>
<keyword evidence="2" id="KW-0732">Signal</keyword>
<name>A0ABT1X6Q4_9PROT</name>
<dbReference type="PANTHER" id="PTHR42928:SF5">
    <property type="entry name" value="BLR1237 PROTEIN"/>
    <property type="match status" value="1"/>
</dbReference>
<evidence type="ECO:0000256" key="2">
    <source>
        <dbReference type="SAM" id="SignalP"/>
    </source>
</evidence>
<sequence length="325" mass="33764">MTIPSRRVLLAAPLALPFLGTPALAQPYPARSIRMVVPYAPGGVSDIAARLLAEGLTRRTGAAVVIENRPGAGGIVGTDVVAKAAPDGYTLLVATNGEVAINPAVYPTLPYDPQRDLRPLAMLTETPLMWAASTASGHTRLQDLLDAARARSGEVNYATPGNGTMNHLTGEWFAMAAGIRLQHIPYRGGAPAAMAVAGGEVPFGVLAVSSALPHVQGGRMQALAATTSARSTLLPDMPTVSESGIRDFDAAIWVGLFAPSGVSDEAAAWLERAALDVVGQPEFLGKLTTVGAVARPLAGVALGQRLREDAARFQDIARRSNIKPG</sequence>
<evidence type="ECO:0000256" key="1">
    <source>
        <dbReference type="ARBA" id="ARBA00006987"/>
    </source>
</evidence>
<keyword evidence="4" id="KW-1185">Reference proteome</keyword>
<dbReference type="PANTHER" id="PTHR42928">
    <property type="entry name" value="TRICARBOXYLATE-BINDING PROTEIN"/>
    <property type="match status" value="1"/>
</dbReference>
<reference evidence="3 4" key="1">
    <citation type="submission" date="2022-06" db="EMBL/GenBank/DDBJ databases">
        <title>Roseomonas CN29.</title>
        <authorList>
            <person name="Cheng Y."/>
            <person name="He X."/>
        </authorList>
    </citation>
    <scope>NUCLEOTIDE SEQUENCE [LARGE SCALE GENOMIC DNA]</scope>
    <source>
        <strain evidence="3 4">CN29</strain>
    </source>
</reference>
<accession>A0ABT1X6Q4</accession>
<dbReference type="InterPro" id="IPR005064">
    <property type="entry name" value="BUG"/>
</dbReference>
<dbReference type="SUPFAM" id="SSF53850">
    <property type="entry name" value="Periplasmic binding protein-like II"/>
    <property type="match status" value="1"/>
</dbReference>
<dbReference type="Pfam" id="PF03401">
    <property type="entry name" value="TctC"/>
    <property type="match status" value="1"/>
</dbReference>
<comment type="caution">
    <text evidence="3">The sequence shown here is derived from an EMBL/GenBank/DDBJ whole genome shotgun (WGS) entry which is preliminary data.</text>
</comment>
<feature type="signal peptide" evidence="2">
    <location>
        <begin position="1"/>
        <end position="25"/>
    </location>
</feature>
<dbReference type="InterPro" id="IPR042100">
    <property type="entry name" value="Bug_dom1"/>
</dbReference>
<dbReference type="EMBL" id="JANJOU010000016">
    <property type="protein sequence ID" value="MCR0983782.1"/>
    <property type="molecule type" value="Genomic_DNA"/>
</dbReference>